<feature type="chain" id="PRO_5014250680" evidence="1">
    <location>
        <begin position="20"/>
        <end position="261"/>
    </location>
</feature>
<accession>A0A173Y0N0</accession>
<organism evidence="3 14">
    <name type="scientific">Bacteroides uniformis</name>
    <dbReference type="NCBI Taxonomy" id="820"/>
    <lineage>
        <taxon>Bacteria</taxon>
        <taxon>Pseudomonadati</taxon>
        <taxon>Bacteroidota</taxon>
        <taxon>Bacteroidia</taxon>
        <taxon>Bacteroidales</taxon>
        <taxon>Bacteroidaceae</taxon>
        <taxon>Bacteroides</taxon>
    </lineage>
</organism>
<evidence type="ECO:0000313" key="7">
    <source>
        <dbReference type="EMBL" id="KAB4254885.1"/>
    </source>
</evidence>
<keyword evidence="3" id="KW-0378">Hydrolase</keyword>
<evidence type="ECO:0000313" key="17">
    <source>
        <dbReference type="Proteomes" id="UP000285283"/>
    </source>
</evidence>
<name>A0A173Y0N0_BACUN</name>
<reference evidence="3 14" key="1">
    <citation type="submission" date="2015-09" db="EMBL/GenBank/DDBJ databases">
        <authorList>
            <consortium name="Pathogen Informatics"/>
        </authorList>
    </citation>
    <scope>NUCLEOTIDE SEQUENCE [LARGE SCALE GENOMIC DNA]</scope>
    <source>
        <strain evidence="3 14">2789STDY5608791</strain>
    </source>
</reference>
<dbReference type="Proteomes" id="UP000285343">
    <property type="component" value="Unassembled WGS sequence"/>
</dbReference>
<evidence type="ECO:0000313" key="14">
    <source>
        <dbReference type="Proteomes" id="UP000095419"/>
    </source>
</evidence>
<dbReference type="AlphaFoldDB" id="A0A173Y0N0"/>
<dbReference type="Proteomes" id="UP001181247">
    <property type="component" value="Unassembled WGS sequence"/>
</dbReference>
<dbReference type="Proteomes" id="UP000487221">
    <property type="component" value="Unassembled WGS sequence"/>
</dbReference>
<dbReference type="RefSeq" id="WP_005834898.1">
    <property type="nucleotide sequence ID" value="NZ_BAABYI010000001.1"/>
</dbReference>
<dbReference type="EMBL" id="QSOF01000021">
    <property type="protein sequence ID" value="RGI73911.1"/>
    <property type="molecule type" value="Genomic_DNA"/>
</dbReference>
<evidence type="ECO:0000313" key="20">
    <source>
        <dbReference type="Proteomes" id="UP000466952"/>
    </source>
</evidence>
<dbReference type="CDD" id="cd00229">
    <property type="entry name" value="SGNH_hydrolase"/>
    <property type="match status" value="1"/>
</dbReference>
<feature type="domain" description="SGNH hydrolase-type esterase" evidence="2">
    <location>
        <begin position="121"/>
        <end position="247"/>
    </location>
</feature>
<dbReference type="GO" id="GO:0016788">
    <property type="term" value="F:hydrolase activity, acting on ester bonds"/>
    <property type="evidence" value="ECO:0007669"/>
    <property type="project" value="UniProtKB-ARBA"/>
</dbReference>
<reference evidence="4" key="6">
    <citation type="submission" date="2022-01" db="EMBL/GenBank/DDBJ databases">
        <title>Novel bile acid biosynthetic pathways are enriched in the microbiome of centenarians.</title>
        <authorList>
            <person name="Sato Y."/>
            <person name="Atarashi K."/>
            <person name="Plichta R.D."/>
            <person name="Arai Y."/>
            <person name="Sasajima S."/>
            <person name="Kearney M.S."/>
            <person name="Suda W."/>
            <person name="Takeshita K."/>
            <person name="Sasaki T."/>
            <person name="Okamoto S."/>
            <person name="Skelly N.A."/>
            <person name="Okamura Y."/>
            <person name="Vlamakis H."/>
            <person name="Li Y."/>
            <person name="Tanoue T."/>
            <person name="Takei H."/>
            <person name="Nittono H."/>
            <person name="Narushima S."/>
            <person name="Irie J."/>
            <person name="Itoh H."/>
            <person name="Moriya K."/>
            <person name="Sugiura Y."/>
            <person name="Suematsu M."/>
            <person name="Moritoki N."/>
            <person name="Shibata S."/>
            <person name="Littman R.D."/>
            <person name="Fischbach A.M."/>
            <person name="Uwamino Y."/>
            <person name="Inoue T."/>
            <person name="Honda A."/>
            <person name="Hattori M."/>
            <person name="Murai T."/>
            <person name="Xavier J.R."/>
            <person name="Hirose N."/>
            <person name="Honda K."/>
        </authorList>
    </citation>
    <scope>NUCLEOTIDE SEQUENCE</scope>
    <source>
        <strain evidence="4">CE91-St12</strain>
    </source>
</reference>
<dbReference type="EMBL" id="JAWDEU010000001">
    <property type="protein sequence ID" value="MDU0243280.1"/>
    <property type="molecule type" value="Genomic_DNA"/>
</dbReference>
<evidence type="ECO:0000313" key="3">
    <source>
        <dbReference type="EMBL" id="CUN57711.1"/>
    </source>
</evidence>
<dbReference type="Proteomes" id="UP000487989">
    <property type="component" value="Unassembled WGS sequence"/>
</dbReference>
<gene>
    <name evidence="9" type="ORF">B5G17_16805</name>
    <name evidence="4" type="ORF">CE91St12_13260</name>
    <name evidence="13" type="ORF">DW873_17475</name>
    <name evidence="12" type="ORF">DWW14_10470</name>
    <name evidence="11" type="ORF">DWX87_11595</name>
    <name evidence="10" type="ORF">DXD90_14505</name>
    <name evidence="3" type="ORF">ERS417307_00338</name>
    <name evidence="7" type="ORF">GAP48_08925</name>
    <name evidence="6" type="ORF">GAP55_15485</name>
    <name evidence="5" type="ORF">GAQ44_14725</name>
    <name evidence="8" type="ORF">RVH16_00820</name>
</gene>
<dbReference type="EMBL" id="WCTJ01000012">
    <property type="protein sequence ID" value="KAB4254885.1"/>
    <property type="molecule type" value="Genomic_DNA"/>
</dbReference>
<dbReference type="Proteomes" id="UP000466952">
    <property type="component" value="Unassembled WGS sequence"/>
</dbReference>
<dbReference type="Gene3D" id="3.40.50.1110">
    <property type="entry name" value="SGNH hydrolase"/>
    <property type="match status" value="1"/>
</dbReference>
<evidence type="ECO:0000313" key="12">
    <source>
        <dbReference type="EMBL" id="RGV41809.1"/>
    </source>
</evidence>
<evidence type="ECO:0000313" key="6">
    <source>
        <dbReference type="EMBL" id="KAB4210973.1"/>
    </source>
</evidence>
<reference evidence="8" key="7">
    <citation type="submission" date="2023-10" db="EMBL/GenBank/DDBJ databases">
        <title>Genome of Potential pathogenic bacteria in Crohn's disease.</title>
        <authorList>
            <person name="Rodriguez-Palacios A."/>
        </authorList>
    </citation>
    <scope>NUCLEOTIDE SEQUENCE</scope>
    <source>
        <strain evidence="8">CavFT-hAR50</strain>
    </source>
</reference>
<evidence type="ECO:0000313" key="15">
    <source>
        <dbReference type="Proteomes" id="UP000196329"/>
    </source>
</evidence>
<dbReference type="Proteomes" id="UP001055048">
    <property type="component" value="Unassembled WGS sequence"/>
</dbReference>
<dbReference type="EMBL" id="QRZC01000012">
    <property type="protein sequence ID" value="RGV41809.1"/>
    <property type="molecule type" value="Genomic_DNA"/>
</dbReference>
<evidence type="ECO:0000256" key="1">
    <source>
        <dbReference type="SAM" id="SignalP"/>
    </source>
</evidence>
<dbReference type="EMBL" id="BQNL01000001">
    <property type="protein sequence ID" value="GKH13116.1"/>
    <property type="molecule type" value="Genomic_DNA"/>
</dbReference>
<dbReference type="Pfam" id="PF13472">
    <property type="entry name" value="Lipase_GDSL_2"/>
    <property type="match status" value="1"/>
</dbReference>
<evidence type="ECO:0000313" key="18">
    <source>
        <dbReference type="Proteomes" id="UP000285343"/>
    </source>
</evidence>
<dbReference type="EMBL" id="WCTY01000028">
    <property type="protein sequence ID" value="KAB4181875.1"/>
    <property type="molecule type" value="Genomic_DNA"/>
</dbReference>
<dbReference type="EMBL" id="NFHS01000010">
    <property type="protein sequence ID" value="OUN52722.1"/>
    <property type="molecule type" value="Genomic_DNA"/>
</dbReference>
<protein>
    <submittedName>
        <fullName evidence="3">GDSL-like Lipase/Acylhydrolase</fullName>
    </submittedName>
    <submittedName>
        <fullName evidence="8">SGNH/GDSL hydrolase family protein</fullName>
    </submittedName>
</protein>
<evidence type="ECO:0000313" key="4">
    <source>
        <dbReference type="EMBL" id="GKH13116.1"/>
    </source>
</evidence>
<evidence type="ECO:0000313" key="11">
    <source>
        <dbReference type="EMBL" id="RGS54127.1"/>
    </source>
</evidence>
<sequence length="261" mass="29188">MKRIIFLMLGWGLCLIVQAQTTNFSKLNFGCDGSSTTSGNQWSKTVVDLLGFASHHNVAVGSSTFACHPDTQDYNSDNFAGISDGWKPTKDKKELQMRHNNVSKVHIQKFISEVKDGVYPAPDVFVFAMGSNDTKLDGVAEALSARTLDDVNVTTMAGGARWAIQTILENFPECRVFVWLPIQTGDKAKNEMHRKRNEVLRQVSQALSVQVIDCYGESGISQFFENSNTRGRYLKDGVHPDIEGQRLIGRYIAKEIRNNFF</sequence>
<dbReference type="InterPro" id="IPR013830">
    <property type="entry name" value="SGNH_hydro"/>
</dbReference>
<reference evidence="15" key="2">
    <citation type="submission" date="2017-04" db="EMBL/GenBank/DDBJ databases">
        <title>Function of individual gut microbiota members based on whole genome sequencing of pure cultures obtained from chicken caecum.</title>
        <authorList>
            <person name="Medvecky M."/>
            <person name="Cejkova D."/>
            <person name="Polansky O."/>
            <person name="Karasova D."/>
            <person name="Kubasova T."/>
            <person name="Cizek A."/>
            <person name="Rychlik I."/>
        </authorList>
    </citation>
    <scope>NUCLEOTIDE SEQUENCE [LARGE SCALE GENOMIC DNA]</scope>
    <source>
        <strain evidence="15">An67</strain>
    </source>
</reference>
<dbReference type="Proteomes" id="UP000285283">
    <property type="component" value="Unassembled WGS sequence"/>
</dbReference>
<reference evidence="9" key="3">
    <citation type="journal article" date="2018" name="BMC Genomics">
        <title>Whole genome sequencing and function prediction of 133 gut anaerobes isolated from chicken caecum in pure cultures.</title>
        <authorList>
            <person name="Medvecky M."/>
            <person name="Cejkova D."/>
            <person name="Polansky O."/>
            <person name="Karasova D."/>
            <person name="Kubasova T."/>
            <person name="Cizek A."/>
            <person name="Rychlik I."/>
        </authorList>
    </citation>
    <scope>NUCLEOTIDE SEQUENCE</scope>
    <source>
        <strain evidence="9">An67</strain>
    </source>
</reference>
<evidence type="ECO:0000313" key="5">
    <source>
        <dbReference type="EMBL" id="KAB4181875.1"/>
    </source>
</evidence>
<evidence type="ECO:0000313" key="9">
    <source>
        <dbReference type="EMBL" id="OUN52722.1"/>
    </source>
</evidence>
<dbReference type="Proteomes" id="UP000095419">
    <property type="component" value="Unassembled WGS sequence"/>
</dbReference>
<dbReference type="Proteomes" id="UP000286114">
    <property type="component" value="Unassembled WGS sequence"/>
</dbReference>
<dbReference type="EMBL" id="QRVP01000010">
    <property type="protein sequence ID" value="RGS54127.1"/>
    <property type="molecule type" value="Genomic_DNA"/>
</dbReference>
<evidence type="ECO:0000313" key="22">
    <source>
        <dbReference type="Proteomes" id="UP000487989"/>
    </source>
</evidence>
<proteinExistence type="predicted"/>
<reference evidence="20 21" key="5">
    <citation type="journal article" date="2019" name="Nat. Med.">
        <title>A library of human gut bacterial isolates paired with longitudinal multiomics data enables mechanistic microbiome research.</title>
        <authorList>
            <person name="Poyet M."/>
            <person name="Groussin M."/>
            <person name="Gibbons S.M."/>
            <person name="Avila-Pacheco J."/>
            <person name="Jiang X."/>
            <person name="Kearney S.M."/>
            <person name="Perrotta A.R."/>
            <person name="Berdy B."/>
            <person name="Zhao S."/>
            <person name="Lieberman T.D."/>
            <person name="Swanson P.K."/>
            <person name="Smith M."/>
            <person name="Roesemann S."/>
            <person name="Alexander J.E."/>
            <person name="Rich S.A."/>
            <person name="Livny J."/>
            <person name="Vlamakis H."/>
            <person name="Clish C."/>
            <person name="Bullock K."/>
            <person name="Deik A."/>
            <person name="Scott J."/>
            <person name="Pierce K.A."/>
            <person name="Xavier R.J."/>
            <person name="Alm E.J."/>
        </authorList>
    </citation>
    <scope>NUCLEOTIDE SEQUENCE [LARGE SCALE GENOMIC DNA]</scope>
    <source>
        <strain evidence="6 20">BIOML-A11</strain>
        <strain evidence="5 21">BIOML-A19</strain>
        <strain evidence="7 22">BIOML-A3</strain>
    </source>
</reference>
<evidence type="ECO:0000313" key="16">
    <source>
        <dbReference type="Proteomes" id="UP000263754"/>
    </source>
</evidence>
<evidence type="ECO:0000313" key="8">
    <source>
        <dbReference type="EMBL" id="MDU0243280.1"/>
    </source>
</evidence>
<dbReference type="InterPro" id="IPR036514">
    <property type="entry name" value="SGNH_hydro_sf"/>
</dbReference>
<dbReference type="EMBL" id="CYZF01000001">
    <property type="protein sequence ID" value="CUN57711.1"/>
    <property type="molecule type" value="Genomic_DNA"/>
</dbReference>
<dbReference type="EMBL" id="QSHA01000017">
    <property type="protein sequence ID" value="RHB68921.1"/>
    <property type="molecule type" value="Genomic_DNA"/>
</dbReference>
<keyword evidence="1" id="KW-0732">Signal</keyword>
<evidence type="ECO:0000313" key="21">
    <source>
        <dbReference type="Proteomes" id="UP000487221"/>
    </source>
</evidence>
<evidence type="ECO:0000313" key="13">
    <source>
        <dbReference type="EMBL" id="RHB68921.1"/>
    </source>
</evidence>
<evidence type="ECO:0000313" key="19">
    <source>
        <dbReference type="Proteomes" id="UP000286114"/>
    </source>
</evidence>
<feature type="signal peptide" evidence="1">
    <location>
        <begin position="1"/>
        <end position="19"/>
    </location>
</feature>
<dbReference type="SUPFAM" id="SSF52266">
    <property type="entry name" value="SGNH hydrolase"/>
    <property type="match status" value="1"/>
</dbReference>
<dbReference type="EMBL" id="WCTR01000011">
    <property type="protein sequence ID" value="KAB4210973.1"/>
    <property type="molecule type" value="Genomic_DNA"/>
</dbReference>
<reference evidence="16 17" key="4">
    <citation type="submission" date="2018-08" db="EMBL/GenBank/DDBJ databases">
        <title>A genome reference for cultivated species of the human gut microbiota.</title>
        <authorList>
            <person name="Zou Y."/>
            <person name="Xue W."/>
            <person name="Luo G."/>
        </authorList>
    </citation>
    <scope>NUCLEOTIDE SEQUENCE [LARGE SCALE GENOMIC DNA]</scope>
    <source>
        <strain evidence="12 18">AF14-42</strain>
        <strain evidence="11 17">AF21-53</strain>
        <strain evidence="13 19">AM39-1</strain>
        <strain evidence="10 16">TM10-17</strain>
    </source>
</reference>
<evidence type="ECO:0000313" key="10">
    <source>
        <dbReference type="EMBL" id="RGI73911.1"/>
    </source>
</evidence>
<dbReference type="Proteomes" id="UP000196329">
    <property type="component" value="Unassembled WGS sequence"/>
</dbReference>
<dbReference type="Proteomes" id="UP000263754">
    <property type="component" value="Unassembled WGS sequence"/>
</dbReference>
<evidence type="ECO:0000259" key="2">
    <source>
        <dbReference type="Pfam" id="PF13472"/>
    </source>
</evidence>